<dbReference type="RefSeq" id="WP_084045051.1">
    <property type="nucleotide sequence ID" value="NZ_FWWU01000001.1"/>
</dbReference>
<sequence length="102" mass="11393">MPKDDPSGSESLKDFLADGIRKGMFGEEAKAGGRSAPSESILGAFFEGVCEGVEELKKQPSIESRSYEIVGQMYGAAEGSLPHYMLSLEEAERRKKKWWQWF</sequence>
<gene>
    <name evidence="1" type="ORF">SAMN00790413_04011</name>
</gene>
<evidence type="ECO:0000313" key="2">
    <source>
        <dbReference type="Proteomes" id="UP000192582"/>
    </source>
</evidence>
<keyword evidence="2" id="KW-1185">Reference proteome</keyword>
<dbReference type="AlphaFoldDB" id="A0A1W1UA73"/>
<dbReference type="Proteomes" id="UP000192582">
    <property type="component" value="Unassembled WGS sequence"/>
</dbReference>
<proteinExistence type="predicted"/>
<organism evidence="1 2">
    <name type="scientific">Deinococcus hopiensis KR-140</name>
    <dbReference type="NCBI Taxonomy" id="695939"/>
    <lineage>
        <taxon>Bacteria</taxon>
        <taxon>Thermotogati</taxon>
        <taxon>Deinococcota</taxon>
        <taxon>Deinococci</taxon>
        <taxon>Deinococcales</taxon>
        <taxon>Deinococcaceae</taxon>
        <taxon>Deinococcus</taxon>
    </lineage>
</organism>
<dbReference type="STRING" id="695939.SAMN00790413_04011"/>
<evidence type="ECO:0000313" key="1">
    <source>
        <dbReference type="EMBL" id="SMB77932.1"/>
    </source>
</evidence>
<name>A0A1W1UA73_9DEIO</name>
<protein>
    <submittedName>
        <fullName evidence="1">Uncharacterized protein</fullName>
    </submittedName>
</protein>
<dbReference type="EMBL" id="FWWU01000001">
    <property type="protein sequence ID" value="SMB77932.1"/>
    <property type="molecule type" value="Genomic_DNA"/>
</dbReference>
<reference evidence="1 2" key="1">
    <citation type="submission" date="2017-04" db="EMBL/GenBank/DDBJ databases">
        <authorList>
            <person name="Afonso C.L."/>
            <person name="Miller P.J."/>
            <person name="Scott M.A."/>
            <person name="Spackman E."/>
            <person name="Goraichik I."/>
            <person name="Dimitrov K.M."/>
            <person name="Suarez D.L."/>
            <person name="Swayne D.E."/>
        </authorList>
    </citation>
    <scope>NUCLEOTIDE SEQUENCE [LARGE SCALE GENOMIC DNA]</scope>
    <source>
        <strain evidence="1 2">KR-140</strain>
    </source>
</reference>
<accession>A0A1W1UA73</accession>